<dbReference type="InterPro" id="IPR036388">
    <property type="entry name" value="WH-like_DNA-bd_sf"/>
</dbReference>
<sequence>MTPDAHADPRPNAGLRHRSVAAFDHIVRRVDRLEGRIRAPKEVKLAGVDRRLRRLEDADLVARLDDMARRLDRIEKVLDEGGLALANELLPSEWGLTTQEAAMLKALADQPQGFLHKEGIYIALYGEISASTPHPKIIDVVVCKTRKKIAPFGIVIETVWGRGYQIAPAGRDIIRAAIARDTRKAA</sequence>
<feature type="domain" description="OmpR/PhoB-type" evidence="3">
    <location>
        <begin position="68"/>
        <end position="168"/>
    </location>
</feature>
<reference evidence="5" key="2">
    <citation type="submission" date="2015-01" db="EMBL/GenBank/DDBJ databases">
        <title>Complete genome sequence of Methylobacterium aquaticum strain 22A.</title>
        <authorList>
            <person name="Tani A."/>
            <person name="Ogura Y."/>
            <person name="Hayashi T."/>
        </authorList>
    </citation>
    <scope>NUCLEOTIDE SEQUENCE [LARGE SCALE GENOMIC DNA]</scope>
    <source>
        <strain evidence="5">MA-22A</strain>
    </source>
</reference>
<evidence type="ECO:0000256" key="2">
    <source>
        <dbReference type="PROSITE-ProRule" id="PRU01091"/>
    </source>
</evidence>
<proteinExistence type="predicted"/>
<dbReference type="GO" id="GO:0000160">
    <property type="term" value="P:phosphorelay signal transduction system"/>
    <property type="evidence" value="ECO:0007669"/>
    <property type="project" value="InterPro"/>
</dbReference>
<dbReference type="RefSeq" id="WP_099053378.1">
    <property type="nucleotide sequence ID" value="NZ_AP014704.1"/>
</dbReference>
<dbReference type="SMART" id="SM00862">
    <property type="entry name" value="Trans_reg_C"/>
    <property type="match status" value="1"/>
</dbReference>
<dbReference type="GO" id="GO:0006355">
    <property type="term" value="P:regulation of DNA-templated transcription"/>
    <property type="evidence" value="ECO:0007669"/>
    <property type="project" value="InterPro"/>
</dbReference>
<name>A0A0C6FBZ5_9HYPH</name>
<dbReference type="STRING" id="270351.Maq22A_c04735"/>
<evidence type="ECO:0000313" key="5">
    <source>
        <dbReference type="Proteomes" id="UP000061432"/>
    </source>
</evidence>
<dbReference type="Proteomes" id="UP000061432">
    <property type="component" value="Chromosome"/>
</dbReference>
<accession>A0A0C6FBZ5</accession>
<evidence type="ECO:0000256" key="1">
    <source>
        <dbReference type="ARBA" id="ARBA00023125"/>
    </source>
</evidence>
<dbReference type="AlphaFoldDB" id="A0A0C6FBZ5"/>
<feature type="DNA-binding region" description="OmpR/PhoB-type" evidence="2">
    <location>
        <begin position="68"/>
        <end position="168"/>
    </location>
</feature>
<dbReference type="GO" id="GO:0003677">
    <property type="term" value="F:DNA binding"/>
    <property type="evidence" value="ECO:0007669"/>
    <property type="project" value="UniProtKB-UniRule"/>
</dbReference>
<keyword evidence="1 2" id="KW-0238">DNA-binding</keyword>
<dbReference type="SUPFAM" id="SSF46894">
    <property type="entry name" value="C-terminal effector domain of the bipartite response regulators"/>
    <property type="match status" value="1"/>
</dbReference>
<dbReference type="PATRIC" id="fig|270351.10.peg.916"/>
<dbReference type="InterPro" id="IPR016032">
    <property type="entry name" value="Sig_transdc_resp-reg_C-effctor"/>
</dbReference>
<dbReference type="PROSITE" id="PS51755">
    <property type="entry name" value="OMPR_PHOB"/>
    <property type="match status" value="1"/>
</dbReference>
<dbReference type="EMBL" id="AP014704">
    <property type="protein sequence ID" value="BAQ44357.1"/>
    <property type="molecule type" value="Genomic_DNA"/>
</dbReference>
<gene>
    <name evidence="4" type="ORF">Maq22A_c04735</name>
</gene>
<dbReference type="InterPro" id="IPR001867">
    <property type="entry name" value="OmpR/PhoB-type_DNA-bd"/>
</dbReference>
<evidence type="ECO:0000259" key="3">
    <source>
        <dbReference type="PROSITE" id="PS51755"/>
    </source>
</evidence>
<protein>
    <submittedName>
        <fullName evidence="4">Putative two component transcriptionalregulator, winged helix family</fullName>
    </submittedName>
</protein>
<dbReference type="OrthoDB" id="8237486at2"/>
<reference evidence="4 5" key="1">
    <citation type="journal article" date="2015" name="Genome Announc.">
        <title>Complete Genome Sequence of Methylobacterium aquaticum Strain 22A, Isolated from Racomitrium japonicum Moss.</title>
        <authorList>
            <person name="Tani A."/>
            <person name="Ogura Y."/>
            <person name="Hayashi T."/>
            <person name="Kimbara K."/>
        </authorList>
    </citation>
    <scope>NUCLEOTIDE SEQUENCE [LARGE SCALE GENOMIC DNA]</scope>
    <source>
        <strain evidence="4 5">MA-22A</strain>
    </source>
</reference>
<dbReference type="Gene3D" id="1.10.10.10">
    <property type="entry name" value="Winged helix-like DNA-binding domain superfamily/Winged helix DNA-binding domain"/>
    <property type="match status" value="1"/>
</dbReference>
<dbReference type="Pfam" id="PF00486">
    <property type="entry name" value="Trans_reg_C"/>
    <property type="match status" value="1"/>
</dbReference>
<evidence type="ECO:0000313" key="4">
    <source>
        <dbReference type="EMBL" id="BAQ44357.1"/>
    </source>
</evidence>
<dbReference type="KEGG" id="maqu:Maq22A_c04735"/>
<organism evidence="4 5">
    <name type="scientific">Methylobacterium aquaticum</name>
    <dbReference type="NCBI Taxonomy" id="270351"/>
    <lineage>
        <taxon>Bacteria</taxon>
        <taxon>Pseudomonadati</taxon>
        <taxon>Pseudomonadota</taxon>
        <taxon>Alphaproteobacteria</taxon>
        <taxon>Hyphomicrobiales</taxon>
        <taxon>Methylobacteriaceae</taxon>
        <taxon>Methylobacterium</taxon>
    </lineage>
</organism>